<reference evidence="1 2" key="1">
    <citation type="journal article" date="2022" name="DNA Res.">
        <title>Chromosomal-level genome assembly of the orchid tree Bauhinia variegata (Leguminosae; Cercidoideae) supports the allotetraploid origin hypothesis of Bauhinia.</title>
        <authorList>
            <person name="Zhong Y."/>
            <person name="Chen Y."/>
            <person name="Zheng D."/>
            <person name="Pang J."/>
            <person name="Liu Y."/>
            <person name="Luo S."/>
            <person name="Meng S."/>
            <person name="Qian L."/>
            <person name="Wei D."/>
            <person name="Dai S."/>
            <person name="Zhou R."/>
        </authorList>
    </citation>
    <scope>NUCLEOTIDE SEQUENCE [LARGE SCALE GENOMIC DNA]</scope>
    <source>
        <strain evidence="1">BV-YZ2020</strain>
    </source>
</reference>
<proteinExistence type="predicted"/>
<gene>
    <name evidence="1" type="ORF">L6164_008112</name>
</gene>
<keyword evidence="2" id="KW-1185">Reference proteome</keyword>
<comment type="caution">
    <text evidence="1">The sequence shown here is derived from an EMBL/GenBank/DDBJ whole genome shotgun (WGS) entry which is preliminary data.</text>
</comment>
<name>A0ACB9PEW1_BAUVA</name>
<dbReference type="Proteomes" id="UP000828941">
    <property type="component" value="Chromosome 4"/>
</dbReference>
<accession>A0ACB9PEW1</accession>
<evidence type="ECO:0000313" key="1">
    <source>
        <dbReference type="EMBL" id="KAI4347290.1"/>
    </source>
</evidence>
<dbReference type="EMBL" id="CM039429">
    <property type="protein sequence ID" value="KAI4347290.1"/>
    <property type="molecule type" value="Genomic_DNA"/>
</dbReference>
<organism evidence="1 2">
    <name type="scientific">Bauhinia variegata</name>
    <name type="common">Purple orchid tree</name>
    <name type="synonym">Phanera variegata</name>
    <dbReference type="NCBI Taxonomy" id="167791"/>
    <lineage>
        <taxon>Eukaryota</taxon>
        <taxon>Viridiplantae</taxon>
        <taxon>Streptophyta</taxon>
        <taxon>Embryophyta</taxon>
        <taxon>Tracheophyta</taxon>
        <taxon>Spermatophyta</taxon>
        <taxon>Magnoliopsida</taxon>
        <taxon>eudicotyledons</taxon>
        <taxon>Gunneridae</taxon>
        <taxon>Pentapetalae</taxon>
        <taxon>rosids</taxon>
        <taxon>fabids</taxon>
        <taxon>Fabales</taxon>
        <taxon>Fabaceae</taxon>
        <taxon>Cercidoideae</taxon>
        <taxon>Cercideae</taxon>
        <taxon>Bauhiniinae</taxon>
        <taxon>Bauhinia</taxon>
    </lineage>
</organism>
<protein>
    <submittedName>
        <fullName evidence="1">Uncharacterized protein</fullName>
    </submittedName>
</protein>
<sequence>MSSSPGNPTFSSIYKLNTAPASRSELKLSCRVGRIHRKKWNKRRLSPFIAKLKGSSKNLGKSQIGPRVNPKSDRLSGRLPARFPGHRWEFPADPSQLEIHRIIGIYIYMGNFVGFLSICSETEDFLLSVQCSVSRREYLAVFSFL</sequence>
<evidence type="ECO:0000313" key="2">
    <source>
        <dbReference type="Proteomes" id="UP000828941"/>
    </source>
</evidence>